<proteinExistence type="predicted"/>
<dbReference type="EMBL" id="GIFC01010781">
    <property type="protein sequence ID" value="MXU92864.1"/>
    <property type="molecule type" value="Transcribed_RNA"/>
</dbReference>
<evidence type="ECO:0000313" key="1">
    <source>
        <dbReference type="EMBL" id="MXU92864.1"/>
    </source>
</evidence>
<dbReference type="AlphaFoldDB" id="A0A6B0UTH8"/>
<protein>
    <submittedName>
        <fullName evidence="1">Uncharacterized protein</fullName>
    </submittedName>
</protein>
<organism evidence="1">
    <name type="scientific">Ixodes ricinus</name>
    <name type="common">Common tick</name>
    <name type="synonym">Acarus ricinus</name>
    <dbReference type="NCBI Taxonomy" id="34613"/>
    <lineage>
        <taxon>Eukaryota</taxon>
        <taxon>Metazoa</taxon>
        <taxon>Ecdysozoa</taxon>
        <taxon>Arthropoda</taxon>
        <taxon>Chelicerata</taxon>
        <taxon>Arachnida</taxon>
        <taxon>Acari</taxon>
        <taxon>Parasitiformes</taxon>
        <taxon>Ixodida</taxon>
        <taxon>Ixodoidea</taxon>
        <taxon>Ixodidae</taxon>
        <taxon>Ixodinae</taxon>
        <taxon>Ixodes</taxon>
    </lineage>
</organism>
<sequence length="138" mass="14932">MLAVAWAVQAVPSADVEAAPVVSQDRSRIGQSRNVLGNPRCVRGKTAPRCCPSKFTAAVPLTLVCPTIVVVSPFVVVVGGFRSLCNSGIRTRASRPWSGHFRTVWTMLTLLWRSHWKNKTGRRVSAFVVCAGGAVRES</sequence>
<reference evidence="1" key="1">
    <citation type="submission" date="2019-12" db="EMBL/GenBank/DDBJ databases">
        <title>An insight into the sialome of adult female Ixodes ricinus ticks feeding for 6 days.</title>
        <authorList>
            <person name="Perner J."/>
            <person name="Ribeiro J.M.C."/>
        </authorList>
    </citation>
    <scope>NUCLEOTIDE SEQUENCE</scope>
    <source>
        <strain evidence="1">Semi-engorged</strain>
        <tissue evidence="1">Salivary glands</tissue>
    </source>
</reference>
<accession>A0A6B0UTH8</accession>
<name>A0A6B0UTH8_IXORI</name>